<reference evidence="4" key="1">
    <citation type="submission" date="2017-02" db="UniProtKB">
        <authorList>
            <consortium name="WormBaseParasite"/>
        </authorList>
    </citation>
    <scope>IDENTIFICATION</scope>
</reference>
<name>A0A0N4XNS5_NIPBR</name>
<dbReference type="Proteomes" id="UP000271162">
    <property type="component" value="Unassembled WGS sequence"/>
</dbReference>
<dbReference type="WBParaSite" id="NBR_0000417701-mRNA-1">
    <property type="protein sequence ID" value="NBR_0000417701-mRNA-1"/>
    <property type="gene ID" value="NBR_0000417701"/>
</dbReference>
<keyword evidence="1" id="KW-1133">Transmembrane helix</keyword>
<keyword evidence="1" id="KW-0472">Membrane</keyword>
<gene>
    <name evidence="2" type="ORF">NBR_LOCUS4178</name>
</gene>
<dbReference type="AlphaFoldDB" id="A0A0N4XNS5"/>
<evidence type="ECO:0000313" key="3">
    <source>
        <dbReference type="Proteomes" id="UP000271162"/>
    </source>
</evidence>
<organism evidence="4">
    <name type="scientific">Nippostrongylus brasiliensis</name>
    <name type="common">Rat hookworm</name>
    <dbReference type="NCBI Taxonomy" id="27835"/>
    <lineage>
        <taxon>Eukaryota</taxon>
        <taxon>Metazoa</taxon>
        <taxon>Ecdysozoa</taxon>
        <taxon>Nematoda</taxon>
        <taxon>Chromadorea</taxon>
        <taxon>Rhabditida</taxon>
        <taxon>Rhabditina</taxon>
        <taxon>Rhabditomorpha</taxon>
        <taxon>Strongyloidea</taxon>
        <taxon>Heligmosomidae</taxon>
        <taxon>Nippostrongylus</taxon>
    </lineage>
</organism>
<evidence type="ECO:0000313" key="2">
    <source>
        <dbReference type="EMBL" id="VDL67767.1"/>
    </source>
</evidence>
<evidence type="ECO:0000256" key="1">
    <source>
        <dbReference type="SAM" id="Phobius"/>
    </source>
</evidence>
<proteinExistence type="predicted"/>
<sequence>MRYSRLATCQEEADEASRLLPLMVDSEVRIYLSFHFSINFSRSSKEFFVYCSVFNFHFLPILLWFCCFAK</sequence>
<dbReference type="EMBL" id="UYSL01007331">
    <property type="protein sequence ID" value="VDL67767.1"/>
    <property type="molecule type" value="Genomic_DNA"/>
</dbReference>
<reference evidence="2 3" key="2">
    <citation type="submission" date="2018-11" db="EMBL/GenBank/DDBJ databases">
        <authorList>
            <consortium name="Pathogen Informatics"/>
        </authorList>
    </citation>
    <scope>NUCLEOTIDE SEQUENCE [LARGE SCALE GENOMIC DNA]</scope>
</reference>
<feature type="transmembrane region" description="Helical" evidence="1">
    <location>
        <begin position="47"/>
        <end position="69"/>
    </location>
</feature>
<keyword evidence="3" id="KW-1185">Reference proteome</keyword>
<accession>A0A0N4XNS5</accession>
<keyword evidence="1" id="KW-0812">Transmembrane</keyword>
<evidence type="ECO:0000313" key="4">
    <source>
        <dbReference type="WBParaSite" id="NBR_0000417701-mRNA-1"/>
    </source>
</evidence>
<protein>
    <submittedName>
        <fullName evidence="2 4">Uncharacterized protein</fullName>
    </submittedName>
</protein>